<keyword evidence="4" id="KW-1185">Reference proteome</keyword>
<feature type="transmembrane region" description="Helical" evidence="1">
    <location>
        <begin position="497"/>
        <end position="522"/>
    </location>
</feature>
<keyword evidence="1" id="KW-0472">Membrane</keyword>
<proteinExistence type="predicted"/>
<comment type="caution">
    <text evidence="3">The sequence shown here is derived from an EMBL/GenBank/DDBJ whole genome shotgun (WGS) entry which is preliminary data.</text>
</comment>
<keyword evidence="1" id="KW-0812">Transmembrane</keyword>
<organism evidence="3 4">
    <name type="scientific">Halalkalibacter alkaliphilus</name>
    <dbReference type="NCBI Taxonomy" id="2917993"/>
    <lineage>
        <taxon>Bacteria</taxon>
        <taxon>Bacillati</taxon>
        <taxon>Bacillota</taxon>
        <taxon>Bacilli</taxon>
        <taxon>Bacillales</taxon>
        <taxon>Bacillaceae</taxon>
        <taxon>Halalkalibacter</taxon>
    </lineage>
</organism>
<dbReference type="RefSeq" id="WP_250097421.1">
    <property type="nucleotide sequence ID" value="NZ_JAKRYL010000016.1"/>
</dbReference>
<protein>
    <submittedName>
        <fullName evidence="3">TRAP transporter fused permease subunit</fullName>
    </submittedName>
</protein>
<dbReference type="PANTHER" id="PTHR43849:SF2">
    <property type="entry name" value="BLL3936 PROTEIN"/>
    <property type="match status" value="1"/>
</dbReference>
<sequence>MEKSNELVSKFRELKGWQASLWSMLLILIPLSGVLFILSFFDFFGISIMKQQYAGWFMGLVLAAVFLGIPATKRSSRTVIPWYDWCMSGMGLYGGMYIAIFYPTILYQFSVITPSRILLSGVVILLILEALRRMFGLSLVVIVAAFLSYGFVAPYMPGAFKGQGTSYDQLLNYLYLDANSLLDLLYLAATMAFAFILFGQTLLNLKGGDIFNDIAVSLFGRFRGGPAKASVVGSASVGSITGNPVANVLLTGSMTIPLMKRSGYSSSQSAAIESVASTGGTLTPPIMGIVAFMMAENLGVSYQVIILAAIVPALMYYVSLFIQVDLKAGQNNIKKIPREDLPDRATVLKKAWLIVPIFVFLVYVLFVQGRSPATAGVYASGIAVIVLSLQKQIRRDIFRRIIGIFKDTGKTMLEIGVILAAAGLIVGVIAITGLGFNLVQVITNFGQYGLFALLVASAIVCIVLGMGMPAVAAYAIVAVLVVPALVELGVAPIAAHFFVFFFATMSNITPPIALACFAAAPIAKESPHKIGFEATKLGIMGYIIPFVFVYNSSILLSTSQEVNTASVLSAIVLTTLAVCILSVAVAGYLFDHLTWPKRVLLILSASFILLPELGLGLNLAGCIIASVVFILEYVKRKANQKALVVNNKAQIN</sequence>
<feature type="transmembrane region" description="Helical" evidence="1">
    <location>
        <begin position="106"/>
        <end position="128"/>
    </location>
</feature>
<feature type="transmembrane region" description="Helical" evidence="1">
    <location>
        <begin position="347"/>
        <end position="366"/>
    </location>
</feature>
<feature type="transmembrane region" description="Helical" evidence="1">
    <location>
        <begin position="471"/>
        <end position="491"/>
    </location>
</feature>
<evidence type="ECO:0000259" key="2">
    <source>
        <dbReference type="Pfam" id="PF06808"/>
    </source>
</evidence>
<accession>A0A9X2I5C1</accession>
<dbReference type="Proteomes" id="UP001139150">
    <property type="component" value="Unassembled WGS sequence"/>
</dbReference>
<feature type="transmembrane region" description="Helical" evidence="1">
    <location>
        <begin position="135"/>
        <end position="156"/>
    </location>
</feature>
<dbReference type="AlphaFoldDB" id="A0A9X2I5C1"/>
<feature type="domain" description="TRAP C4-dicarboxylate transport system permease DctM subunit" evidence="2">
    <location>
        <begin position="122"/>
        <end position="559"/>
    </location>
</feature>
<dbReference type="Pfam" id="PF06808">
    <property type="entry name" value="DctM"/>
    <property type="match status" value="1"/>
</dbReference>
<dbReference type="PANTHER" id="PTHR43849">
    <property type="entry name" value="BLL3936 PROTEIN"/>
    <property type="match status" value="1"/>
</dbReference>
<dbReference type="InterPro" id="IPR011853">
    <property type="entry name" value="TRAP_DctM-Dct_fused"/>
</dbReference>
<evidence type="ECO:0000313" key="3">
    <source>
        <dbReference type="EMBL" id="MCL7748536.1"/>
    </source>
</evidence>
<feature type="transmembrane region" description="Helical" evidence="1">
    <location>
        <begin position="21"/>
        <end position="41"/>
    </location>
</feature>
<gene>
    <name evidence="3" type="ORF">MF646_15515</name>
</gene>
<evidence type="ECO:0000256" key="1">
    <source>
        <dbReference type="SAM" id="Phobius"/>
    </source>
</evidence>
<dbReference type="NCBIfam" id="TIGR02123">
    <property type="entry name" value="TRAP_fused"/>
    <property type="match status" value="1"/>
</dbReference>
<feature type="transmembrane region" description="Helical" evidence="1">
    <location>
        <begin position="82"/>
        <end position="100"/>
    </location>
</feature>
<feature type="transmembrane region" description="Helical" evidence="1">
    <location>
        <begin position="534"/>
        <end position="555"/>
    </location>
</feature>
<dbReference type="InterPro" id="IPR010656">
    <property type="entry name" value="DctM"/>
</dbReference>
<feature type="transmembrane region" description="Helical" evidence="1">
    <location>
        <begin position="567"/>
        <end position="590"/>
    </location>
</feature>
<feature type="transmembrane region" description="Helical" evidence="1">
    <location>
        <begin position="184"/>
        <end position="203"/>
    </location>
</feature>
<keyword evidence="1" id="KW-1133">Transmembrane helix</keyword>
<feature type="transmembrane region" description="Helical" evidence="1">
    <location>
        <begin position="411"/>
        <end position="439"/>
    </location>
</feature>
<feature type="transmembrane region" description="Helical" evidence="1">
    <location>
        <begin position="602"/>
        <end position="631"/>
    </location>
</feature>
<name>A0A9X2I5C1_9BACI</name>
<dbReference type="EMBL" id="JAKRYL010000016">
    <property type="protein sequence ID" value="MCL7748536.1"/>
    <property type="molecule type" value="Genomic_DNA"/>
</dbReference>
<feature type="transmembrane region" description="Helical" evidence="1">
    <location>
        <begin position="270"/>
        <end position="294"/>
    </location>
</feature>
<feature type="transmembrane region" description="Helical" evidence="1">
    <location>
        <begin position="445"/>
        <end position="464"/>
    </location>
</feature>
<feature type="transmembrane region" description="Helical" evidence="1">
    <location>
        <begin position="300"/>
        <end position="326"/>
    </location>
</feature>
<reference evidence="3" key="1">
    <citation type="submission" date="2022-02" db="EMBL/GenBank/DDBJ databases">
        <title>Halalkalibacter sp. nov. isolated from Lonar Lake, India.</title>
        <authorList>
            <person name="Joshi A."/>
            <person name="Thite S."/>
            <person name="Lodha T."/>
        </authorList>
    </citation>
    <scope>NUCLEOTIDE SEQUENCE</scope>
    <source>
        <strain evidence="3">MEB205</strain>
    </source>
</reference>
<evidence type="ECO:0000313" key="4">
    <source>
        <dbReference type="Proteomes" id="UP001139150"/>
    </source>
</evidence>
<feature type="transmembrane region" description="Helical" evidence="1">
    <location>
        <begin position="53"/>
        <end position="70"/>
    </location>
</feature>